<protein>
    <submittedName>
        <fullName evidence="3">Uncharacterized protein LOC112050997</fullName>
    </submittedName>
</protein>
<reference evidence="3" key="1">
    <citation type="submission" date="2025-08" db="UniProtKB">
        <authorList>
            <consortium name="RefSeq"/>
        </authorList>
    </citation>
    <scope>IDENTIFICATION</scope>
</reference>
<evidence type="ECO:0000313" key="2">
    <source>
        <dbReference type="Proteomes" id="UP001652582"/>
    </source>
</evidence>
<feature type="compositionally biased region" description="Basic and acidic residues" evidence="1">
    <location>
        <begin position="18"/>
        <end position="31"/>
    </location>
</feature>
<dbReference type="Proteomes" id="UP001652582">
    <property type="component" value="Chromosome 27"/>
</dbReference>
<sequence length="424" mass="48738">MTSVLTILSKSTTGTQHPDPEKQHGEKDPKPQTKKIKKTKYKSRILNKEMLESELDQLIVLQPRRNIAQSSSNVSSKHASDLSNLTETNEPRKPTIKDILKNNNEEAEVTEAVLEKYPKRVKKLRILDEPETMAAEIAKKDDNNIYNFFVDLLETTISVCNLNHAHESSDSLHTAIEIEDAVIKKLDIKNNIQSPITPSPNASKYKFETDNFDVTEPIVMPEFCRRSIIKPRIKAKSFINTYTKAKSGLKSKSFDHNDKYNKKQNKKDIIKLLKEELQKEDIYNEPENLFEALKVMAKNSRRNEKTTRFHDEEINKRKTDLDCMFERKKVISFGAKKKKTHIPVSRNINNQNNDQDDRVFALSKHSLEVIGYDYIEPAKVEGAKTKLISLNYHSSPSVSGFLDDDKALCYHLDSLSSDISRFNR</sequence>
<dbReference type="KEGG" id="bany:112050997"/>
<dbReference type="OrthoDB" id="7491828at2759"/>
<proteinExistence type="predicted"/>
<feature type="compositionally biased region" description="Polar residues" evidence="1">
    <location>
        <begin position="1"/>
        <end position="16"/>
    </location>
</feature>
<gene>
    <name evidence="3" type="primary">LOC112050997</name>
</gene>
<organism evidence="2 3">
    <name type="scientific">Bicyclus anynana</name>
    <name type="common">Squinting bush brown butterfly</name>
    <dbReference type="NCBI Taxonomy" id="110368"/>
    <lineage>
        <taxon>Eukaryota</taxon>
        <taxon>Metazoa</taxon>
        <taxon>Ecdysozoa</taxon>
        <taxon>Arthropoda</taxon>
        <taxon>Hexapoda</taxon>
        <taxon>Insecta</taxon>
        <taxon>Pterygota</taxon>
        <taxon>Neoptera</taxon>
        <taxon>Endopterygota</taxon>
        <taxon>Lepidoptera</taxon>
        <taxon>Glossata</taxon>
        <taxon>Ditrysia</taxon>
        <taxon>Papilionoidea</taxon>
        <taxon>Nymphalidae</taxon>
        <taxon>Satyrinae</taxon>
        <taxon>Satyrini</taxon>
        <taxon>Mycalesina</taxon>
        <taxon>Bicyclus</taxon>
    </lineage>
</organism>
<feature type="region of interest" description="Disordered" evidence="1">
    <location>
        <begin position="68"/>
        <end position="94"/>
    </location>
</feature>
<accession>A0A6J1NE66</accession>
<feature type="region of interest" description="Disordered" evidence="1">
    <location>
        <begin position="1"/>
        <end position="43"/>
    </location>
</feature>
<dbReference type="AlphaFoldDB" id="A0A6J1NE66"/>
<name>A0A6J1NE66_BICAN</name>
<keyword evidence="2" id="KW-1185">Reference proteome</keyword>
<feature type="compositionally biased region" description="Polar residues" evidence="1">
    <location>
        <begin position="68"/>
        <end position="88"/>
    </location>
</feature>
<evidence type="ECO:0000313" key="3">
    <source>
        <dbReference type="RefSeq" id="XP_023945204.2"/>
    </source>
</evidence>
<dbReference type="RefSeq" id="XP_023945204.2">
    <property type="nucleotide sequence ID" value="XM_024089436.2"/>
</dbReference>
<dbReference type="GeneID" id="112050997"/>
<feature type="compositionally biased region" description="Basic residues" evidence="1">
    <location>
        <begin position="32"/>
        <end position="43"/>
    </location>
</feature>
<evidence type="ECO:0000256" key="1">
    <source>
        <dbReference type="SAM" id="MobiDB-lite"/>
    </source>
</evidence>